<evidence type="ECO:0000256" key="4">
    <source>
        <dbReference type="ARBA" id="ARBA00022989"/>
    </source>
</evidence>
<dbReference type="OrthoDB" id="5294024at2759"/>
<feature type="transmembrane region" description="Helical" evidence="6">
    <location>
        <begin position="107"/>
        <end position="127"/>
    </location>
</feature>
<keyword evidence="3 6" id="KW-0812">Transmembrane</keyword>
<evidence type="ECO:0000313" key="8">
    <source>
        <dbReference type="Proteomes" id="UP000188318"/>
    </source>
</evidence>
<evidence type="ECO:0000256" key="1">
    <source>
        <dbReference type="ARBA" id="ARBA00004141"/>
    </source>
</evidence>
<dbReference type="AlphaFoldDB" id="A0A1R3RXB6"/>
<dbReference type="Pfam" id="PF25129">
    <property type="entry name" value="Pyr4-TMTC"/>
    <property type="match status" value="2"/>
</dbReference>
<dbReference type="PANTHER" id="PTHR42038:SF2">
    <property type="entry name" value="TERPENE CYCLASE AUSL"/>
    <property type="match status" value="1"/>
</dbReference>
<reference evidence="8" key="1">
    <citation type="journal article" date="2017" name="Genome Biol.">
        <title>Comparative genomics reveals high biological diversity and specific adaptations in the industrially and medically important fungal genus Aspergillus.</title>
        <authorList>
            <person name="de Vries R.P."/>
            <person name="Riley R."/>
            <person name="Wiebenga A."/>
            <person name="Aguilar-Osorio G."/>
            <person name="Amillis S."/>
            <person name="Uchima C.A."/>
            <person name="Anderluh G."/>
            <person name="Asadollahi M."/>
            <person name="Askin M."/>
            <person name="Barry K."/>
            <person name="Battaglia E."/>
            <person name="Bayram O."/>
            <person name="Benocci T."/>
            <person name="Braus-Stromeyer S.A."/>
            <person name="Caldana C."/>
            <person name="Canovas D."/>
            <person name="Cerqueira G.C."/>
            <person name="Chen F."/>
            <person name="Chen W."/>
            <person name="Choi C."/>
            <person name="Clum A."/>
            <person name="Dos Santos R.A."/>
            <person name="Damasio A.R."/>
            <person name="Diallinas G."/>
            <person name="Emri T."/>
            <person name="Fekete E."/>
            <person name="Flipphi M."/>
            <person name="Freyberg S."/>
            <person name="Gallo A."/>
            <person name="Gournas C."/>
            <person name="Habgood R."/>
            <person name="Hainaut M."/>
            <person name="Harispe M.L."/>
            <person name="Henrissat B."/>
            <person name="Hilden K.S."/>
            <person name="Hope R."/>
            <person name="Hossain A."/>
            <person name="Karabika E."/>
            <person name="Karaffa L."/>
            <person name="Karanyi Z."/>
            <person name="Krasevec N."/>
            <person name="Kuo A."/>
            <person name="Kusch H."/>
            <person name="LaButti K."/>
            <person name="Lagendijk E.L."/>
            <person name="Lapidus A."/>
            <person name="Levasseur A."/>
            <person name="Lindquist E."/>
            <person name="Lipzen A."/>
            <person name="Logrieco A.F."/>
            <person name="MacCabe A."/>
            <person name="Maekelae M.R."/>
            <person name="Malavazi I."/>
            <person name="Melin P."/>
            <person name="Meyer V."/>
            <person name="Mielnichuk N."/>
            <person name="Miskei M."/>
            <person name="Molnar A.P."/>
            <person name="Mule G."/>
            <person name="Ngan C.Y."/>
            <person name="Orejas M."/>
            <person name="Orosz E."/>
            <person name="Ouedraogo J.P."/>
            <person name="Overkamp K.M."/>
            <person name="Park H.-S."/>
            <person name="Perrone G."/>
            <person name="Piumi F."/>
            <person name="Punt P.J."/>
            <person name="Ram A.F."/>
            <person name="Ramon A."/>
            <person name="Rauscher S."/>
            <person name="Record E."/>
            <person name="Riano-Pachon D.M."/>
            <person name="Robert V."/>
            <person name="Roehrig J."/>
            <person name="Ruller R."/>
            <person name="Salamov A."/>
            <person name="Salih N.S."/>
            <person name="Samson R.A."/>
            <person name="Sandor E."/>
            <person name="Sanguinetti M."/>
            <person name="Schuetze T."/>
            <person name="Sepcic K."/>
            <person name="Shelest E."/>
            <person name="Sherlock G."/>
            <person name="Sophianopoulou V."/>
            <person name="Squina F.M."/>
            <person name="Sun H."/>
            <person name="Susca A."/>
            <person name="Todd R.B."/>
            <person name="Tsang A."/>
            <person name="Unkles S.E."/>
            <person name="van de Wiele N."/>
            <person name="van Rossen-Uffink D."/>
            <person name="Oliveira J.V."/>
            <person name="Vesth T.C."/>
            <person name="Visser J."/>
            <person name="Yu J.-H."/>
            <person name="Zhou M."/>
            <person name="Andersen M.R."/>
            <person name="Archer D.B."/>
            <person name="Baker S.E."/>
            <person name="Benoit I."/>
            <person name="Brakhage A.A."/>
            <person name="Braus G.H."/>
            <person name="Fischer R."/>
            <person name="Frisvad J.C."/>
            <person name="Goldman G.H."/>
            <person name="Houbraken J."/>
            <person name="Oakley B."/>
            <person name="Pocsi I."/>
            <person name="Scazzocchio C."/>
            <person name="Seiboth B."/>
            <person name="vanKuyk P.A."/>
            <person name="Wortman J."/>
            <person name="Dyer P.S."/>
            <person name="Grigoriev I.V."/>
        </authorList>
    </citation>
    <scope>NUCLEOTIDE SEQUENCE [LARGE SCALE GENOMIC DNA]</scope>
    <source>
        <strain evidence="8">ITEM 5010</strain>
    </source>
</reference>
<dbReference type="STRING" id="602072.A0A1R3RXB6"/>
<feature type="transmembrane region" description="Helical" evidence="6">
    <location>
        <begin position="147"/>
        <end position="167"/>
    </location>
</feature>
<keyword evidence="5 6" id="KW-0472">Membrane</keyword>
<dbReference type="EMBL" id="KV907495">
    <property type="protein sequence ID" value="OOF99087.1"/>
    <property type="molecule type" value="Genomic_DNA"/>
</dbReference>
<keyword evidence="8" id="KW-1185">Reference proteome</keyword>
<protein>
    <submittedName>
        <fullName evidence="7">Uncharacterized protein</fullName>
    </submittedName>
</protein>
<sequence length="217" mass="24845">MDGFDHSTAPPEYQEMKWLVHIFIIGMGVGWVVHYLHMAYTSFKDQTYCMSIAGLCANLAWELVYCILYPAKGFVERAAFLLGLSLDFGVFYAAMKNAPNEWHHSTIFGPAHAYTWGAVVCQLLISIGDVFQLLSRGNTRGTSWTLWISRFFGSASAVGFALVRYYRWPAAFSWLNCPIILWSVSIFFLSEILYGVLFFIVQRHEEDTQDHAKQKQR</sequence>
<evidence type="ECO:0000256" key="5">
    <source>
        <dbReference type="ARBA" id="ARBA00023136"/>
    </source>
</evidence>
<gene>
    <name evidence="7" type="ORF">ASPCADRAFT_41863</name>
</gene>
<feature type="transmembrane region" description="Helical" evidence="6">
    <location>
        <begin position="179"/>
        <end position="201"/>
    </location>
</feature>
<proteinExistence type="inferred from homology"/>
<accession>A0A1R3RXB6</accession>
<dbReference type="VEuPathDB" id="FungiDB:ASPCADRAFT_41863"/>
<keyword evidence="4 6" id="KW-1133">Transmembrane helix</keyword>
<organism evidence="7 8">
    <name type="scientific">Aspergillus carbonarius (strain ITEM 5010)</name>
    <dbReference type="NCBI Taxonomy" id="602072"/>
    <lineage>
        <taxon>Eukaryota</taxon>
        <taxon>Fungi</taxon>
        <taxon>Dikarya</taxon>
        <taxon>Ascomycota</taxon>
        <taxon>Pezizomycotina</taxon>
        <taxon>Eurotiomycetes</taxon>
        <taxon>Eurotiomycetidae</taxon>
        <taxon>Eurotiales</taxon>
        <taxon>Aspergillaceae</taxon>
        <taxon>Aspergillus</taxon>
        <taxon>Aspergillus subgen. Circumdati</taxon>
    </lineage>
</organism>
<name>A0A1R3RXB6_ASPC5</name>
<evidence type="ECO:0000256" key="3">
    <source>
        <dbReference type="ARBA" id="ARBA00022692"/>
    </source>
</evidence>
<feature type="transmembrane region" description="Helical" evidence="6">
    <location>
        <begin position="18"/>
        <end position="36"/>
    </location>
</feature>
<comment type="similarity">
    <text evidence="2">Belongs to the paxB family.</text>
</comment>
<dbReference type="Proteomes" id="UP000188318">
    <property type="component" value="Unassembled WGS sequence"/>
</dbReference>
<dbReference type="PANTHER" id="PTHR42038">
    <property type="match status" value="1"/>
</dbReference>
<comment type="subcellular location">
    <subcellularLocation>
        <location evidence="1">Membrane</location>
        <topology evidence="1">Multi-pass membrane protein</topology>
    </subcellularLocation>
</comment>
<dbReference type="OMA" id="APYWHAK"/>
<feature type="transmembrane region" description="Helical" evidence="6">
    <location>
        <begin position="77"/>
        <end position="95"/>
    </location>
</feature>
<dbReference type="GO" id="GO:0016020">
    <property type="term" value="C:membrane"/>
    <property type="evidence" value="ECO:0007669"/>
    <property type="project" value="UniProtKB-SubCell"/>
</dbReference>
<evidence type="ECO:0000256" key="2">
    <source>
        <dbReference type="ARBA" id="ARBA00006757"/>
    </source>
</evidence>
<evidence type="ECO:0000256" key="6">
    <source>
        <dbReference type="SAM" id="Phobius"/>
    </source>
</evidence>
<dbReference type="InterPro" id="IPR039020">
    <property type="entry name" value="PaxB-like"/>
</dbReference>
<dbReference type="GO" id="GO:0016829">
    <property type="term" value="F:lyase activity"/>
    <property type="evidence" value="ECO:0007669"/>
    <property type="project" value="InterPro"/>
</dbReference>
<evidence type="ECO:0000313" key="7">
    <source>
        <dbReference type="EMBL" id="OOF99087.1"/>
    </source>
</evidence>